<gene>
    <name evidence="1" type="ORF">GA0070617_5376</name>
</gene>
<protein>
    <submittedName>
        <fullName evidence="1">Uncharacterized protein</fullName>
    </submittedName>
</protein>
<organism evidence="1 2">
    <name type="scientific">Micromonospora yangpuensis</name>
    <dbReference type="NCBI Taxonomy" id="683228"/>
    <lineage>
        <taxon>Bacteria</taxon>
        <taxon>Bacillati</taxon>
        <taxon>Actinomycetota</taxon>
        <taxon>Actinomycetes</taxon>
        <taxon>Micromonosporales</taxon>
        <taxon>Micromonosporaceae</taxon>
        <taxon>Micromonospora</taxon>
    </lineage>
</organism>
<dbReference type="EMBL" id="FMIA01000002">
    <property type="protein sequence ID" value="SCL64075.1"/>
    <property type="molecule type" value="Genomic_DNA"/>
</dbReference>
<name>A0A1C6VCT1_9ACTN</name>
<dbReference type="Proteomes" id="UP000198937">
    <property type="component" value="Unassembled WGS sequence"/>
</dbReference>
<accession>A0A1C6VCT1</accession>
<reference evidence="1 2" key="1">
    <citation type="submission" date="2016-06" db="EMBL/GenBank/DDBJ databases">
        <authorList>
            <person name="Kjaerup R.B."/>
            <person name="Dalgaard T.S."/>
            <person name="Juul-Madsen H.R."/>
        </authorList>
    </citation>
    <scope>NUCLEOTIDE SEQUENCE [LARGE SCALE GENOMIC DNA]</scope>
    <source>
        <strain evidence="1 2">DSM 45577</strain>
    </source>
</reference>
<dbReference type="OrthoDB" id="3403585at2"/>
<keyword evidence="2" id="KW-1185">Reference proteome</keyword>
<evidence type="ECO:0000313" key="1">
    <source>
        <dbReference type="EMBL" id="SCL64075.1"/>
    </source>
</evidence>
<evidence type="ECO:0000313" key="2">
    <source>
        <dbReference type="Proteomes" id="UP000198937"/>
    </source>
</evidence>
<sequence>MAATVVWAVLLAALTWRSVSDDEPTVREQRTLAQAGPMVDRAVGEIVAAAGDVPVVLLGPDRLDRGCRITPFDDGATLRRTVELLVASDSELRPLLERIAAGLPADYRAGVRVSDRGLRLYADAGEFVTVEGEPSGPGRLRLTADTGCRPVGGDLPPAASPAGPQDGALLKALTALGEQAPVPREVLTAACPGGDRQVRTVRAETGPGPDPTVALAPLASDAVLLETPEVYAYRSGPTTVVAERLDDRVRLAATTGCAG</sequence>
<proteinExistence type="predicted"/>
<dbReference type="AlphaFoldDB" id="A0A1C6VCT1"/>